<feature type="compositionally biased region" description="Low complexity" evidence="5">
    <location>
        <begin position="210"/>
        <end position="247"/>
    </location>
</feature>
<keyword evidence="2 6" id="KW-0812">Transmembrane</keyword>
<dbReference type="InterPro" id="IPR051694">
    <property type="entry name" value="Immunoregulatory_rcpt-like"/>
</dbReference>
<dbReference type="Proteomes" id="UP001610446">
    <property type="component" value="Unassembled WGS sequence"/>
</dbReference>
<feature type="region of interest" description="Disordered" evidence="5">
    <location>
        <begin position="130"/>
        <end position="254"/>
    </location>
</feature>
<feature type="compositionally biased region" description="Polar residues" evidence="5">
    <location>
        <begin position="191"/>
        <end position="205"/>
    </location>
</feature>
<feature type="region of interest" description="Disordered" evidence="5">
    <location>
        <begin position="360"/>
        <end position="380"/>
    </location>
</feature>
<evidence type="ECO:0000313" key="8">
    <source>
        <dbReference type="EMBL" id="KAL2842788.1"/>
    </source>
</evidence>
<evidence type="ECO:0000256" key="1">
    <source>
        <dbReference type="ARBA" id="ARBA00004167"/>
    </source>
</evidence>
<keyword evidence="3 6" id="KW-1133">Transmembrane helix</keyword>
<keyword evidence="9" id="KW-1185">Reference proteome</keyword>
<keyword evidence="7" id="KW-0732">Signal</keyword>
<sequence>MSPIRLMYELMSFATLFILATAQYGFSIPTPGVADFDPINDEIQGEIKNFIWIVNSTWQPTITGETLLDSDGHISLWITSFHGAGYTKCLAASVYSGGGGSWAWEIDLSDDEIDTYDGEFVYRLKPTVDSESAPYDDTEREVPSRGFRILKRSQTSSSSSQSTTASETSTSSDTSTASETSSTASEPTSTVQTVVIYTTSDGASSETDRPSTTTSSSIADDSTSVTTITSSPLPSSSSGSNTTPLSAGTTDNQGGLSAGAKGGIGAGVAVGALVVLGLALLFWRRRHRTLPPQQQHYHQPPAAEVTGTGVYYPSPSPPPAGMQYVPAEGYHTVVQPGVGNPIPPKYAPVSELASVVPPELEGSPYGRRDMNELGLNQGRM</sequence>
<proteinExistence type="predicted"/>
<evidence type="ECO:0000313" key="9">
    <source>
        <dbReference type="Proteomes" id="UP001610446"/>
    </source>
</evidence>
<evidence type="ECO:0000256" key="7">
    <source>
        <dbReference type="SAM" id="SignalP"/>
    </source>
</evidence>
<feature type="transmembrane region" description="Helical" evidence="6">
    <location>
        <begin position="262"/>
        <end position="283"/>
    </location>
</feature>
<evidence type="ECO:0008006" key="10">
    <source>
        <dbReference type="Google" id="ProtNLM"/>
    </source>
</evidence>
<feature type="compositionally biased region" description="Low complexity" evidence="5">
    <location>
        <begin position="153"/>
        <end position="190"/>
    </location>
</feature>
<dbReference type="PANTHER" id="PTHR15549">
    <property type="entry name" value="PAIRED IMMUNOGLOBULIN-LIKE TYPE 2 RECEPTOR"/>
    <property type="match status" value="1"/>
</dbReference>
<gene>
    <name evidence="8" type="ORF">BJY01DRAFT_248939</name>
</gene>
<reference evidence="8 9" key="1">
    <citation type="submission" date="2024-07" db="EMBL/GenBank/DDBJ databases">
        <title>Section-level genome sequencing and comparative genomics of Aspergillus sections Usti and Cavernicolus.</title>
        <authorList>
            <consortium name="Lawrence Berkeley National Laboratory"/>
            <person name="Nybo J.L."/>
            <person name="Vesth T.C."/>
            <person name="Theobald S."/>
            <person name="Frisvad J.C."/>
            <person name="Larsen T.O."/>
            <person name="Kjaerboelling I."/>
            <person name="Rothschild-Mancinelli K."/>
            <person name="Lyhne E.K."/>
            <person name="Kogle M.E."/>
            <person name="Barry K."/>
            <person name="Clum A."/>
            <person name="Na H."/>
            <person name="Ledsgaard L."/>
            <person name="Lin J."/>
            <person name="Lipzen A."/>
            <person name="Kuo A."/>
            <person name="Riley R."/>
            <person name="Mondo S."/>
            <person name="Labutti K."/>
            <person name="Haridas S."/>
            <person name="Pangalinan J."/>
            <person name="Salamov A.A."/>
            <person name="Simmons B.A."/>
            <person name="Magnuson J.K."/>
            <person name="Chen J."/>
            <person name="Drula E."/>
            <person name="Henrissat B."/>
            <person name="Wiebenga A."/>
            <person name="Lubbers R.J."/>
            <person name="Gomes A.C."/>
            <person name="Makela M.R."/>
            <person name="Stajich J."/>
            <person name="Grigoriev I.V."/>
            <person name="Mortensen U.H."/>
            <person name="De Vries R.P."/>
            <person name="Baker S.E."/>
            <person name="Andersen M.R."/>
        </authorList>
    </citation>
    <scope>NUCLEOTIDE SEQUENCE [LARGE SCALE GENOMIC DNA]</scope>
    <source>
        <strain evidence="8 9">CBS 123904</strain>
    </source>
</reference>
<dbReference type="EMBL" id="JBFXLU010000096">
    <property type="protein sequence ID" value="KAL2842788.1"/>
    <property type="molecule type" value="Genomic_DNA"/>
</dbReference>
<accession>A0ABR4JV18</accession>
<dbReference type="PANTHER" id="PTHR15549:SF26">
    <property type="entry name" value="AXIAL BUDDING PATTERN PROTEIN 2-RELATED"/>
    <property type="match status" value="1"/>
</dbReference>
<name>A0ABR4JV18_9EURO</name>
<feature type="signal peptide" evidence="7">
    <location>
        <begin position="1"/>
        <end position="22"/>
    </location>
</feature>
<keyword evidence="4 6" id="KW-0472">Membrane</keyword>
<evidence type="ECO:0000256" key="5">
    <source>
        <dbReference type="SAM" id="MobiDB-lite"/>
    </source>
</evidence>
<organism evidence="8 9">
    <name type="scientific">Aspergillus pseudoustus</name>
    <dbReference type="NCBI Taxonomy" id="1810923"/>
    <lineage>
        <taxon>Eukaryota</taxon>
        <taxon>Fungi</taxon>
        <taxon>Dikarya</taxon>
        <taxon>Ascomycota</taxon>
        <taxon>Pezizomycotina</taxon>
        <taxon>Eurotiomycetes</taxon>
        <taxon>Eurotiomycetidae</taxon>
        <taxon>Eurotiales</taxon>
        <taxon>Aspergillaceae</taxon>
        <taxon>Aspergillus</taxon>
        <taxon>Aspergillus subgen. Nidulantes</taxon>
    </lineage>
</organism>
<evidence type="ECO:0000256" key="4">
    <source>
        <dbReference type="ARBA" id="ARBA00023136"/>
    </source>
</evidence>
<evidence type="ECO:0000256" key="2">
    <source>
        <dbReference type="ARBA" id="ARBA00022692"/>
    </source>
</evidence>
<evidence type="ECO:0000256" key="3">
    <source>
        <dbReference type="ARBA" id="ARBA00022989"/>
    </source>
</evidence>
<comment type="subcellular location">
    <subcellularLocation>
        <location evidence="1">Membrane</location>
        <topology evidence="1">Single-pass membrane protein</topology>
    </subcellularLocation>
</comment>
<evidence type="ECO:0000256" key="6">
    <source>
        <dbReference type="SAM" id="Phobius"/>
    </source>
</evidence>
<feature type="chain" id="PRO_5045287299" description="Mid2 domain-containing protein" evidence="7">
    <location>
        <begin position="23"/>
        <end position="380"/>
    </location>
</feature>
<protein>
    <recommendedName>
        <fullName evidence="10">Mid2 domain-containing protein</fullName>
    </recommendedName>
</protein>
<comment type="caution">
    <text evidence="8">The sequence shown here is derived from an EMBL/GenBank/DDBJ whole genome shotgun (WGS) entry which is preliminary data.</text>
</comment>